<dbReference type="InterPro" id="IPR018244">
    <property type="entry name" value="Allrgn_V5/Tpx1_CS"/>
</dbReference>
<dbReference type="Proteomes" id="UP000887567">
    <property type="component" value="Unplaced"/>
</dbReference>
<dbReference type="OrthoDB" id="337038at2759"/>
<dbReference type="OMA" id="IMIDVRI"/>
<dbReference type="InterPro" id="IPR002413">
    <property type="entry name" value="V5_allergen-like"/>
</dbReference>
<dbReference type="RefSeq" id="XP_028513433.1">
    <property type="nucleotide sequence ID" value="XM_028657632.1"/>
</dbReference>
<dbReference type="InterPro" id="IPR034113">
    <property type="entry name" value="SCP_GAPR1-like"/>
</dbReference>
<dbReference type="CDD" id="cd05382">
    <property type="entry name" value="CAP_GAPR1-like"/>
    <property type="match status" value="1"/>
</dbReference>
<evidence type="ECO:0000259" key="1">
    <source>
        <dbReference type="SMART" id="SM00198"/>
    </source>
</evidence>
<dbReference type="PRINTS" id="PR00837">
    <property type="entry name" value="V5TPXLIKE"/>
</dbReference>
<organism evidence="2 3">
    <name type="scientific">Exaiptasia diaphana</name>
    <name type="common">Tropical sea anemone</name>
    <name type="synonym">Aiptasia pulchella</name>
    <dbReference type="NCBI Taxonomy" id="2652724"/>
    <lineage>
        <taxon>Eukaryota</taxon>
        <taxon>Metazoa</taxon>
        <taxon>Cnidaria</taxon>
        <taxon>Anthozoa</taxon>
        <taxon>Hexacorallia</taxon>
        <taxon>Actiniaria</taxon>
        <taxon>Aiptasiidae</taxon>
        <taxon>Exaiptasia</taxon>
    </lineage>
</organism>
<reference evidence="2" key="1">
    <citation type="submission" date="2022-11" db="UniProtKB">
        <authorList>
            <consortium name="EnsemblMetazoa"/>
        </authorList>
    </citation>
    <scope>IDENTIFICATION</scope>
</reference>
<dbReference type="InterPro" id="IPR014044">
    <property type="entry name" value="CAP_dom"/>
</dbReference>
<name>A0A913YEL5_EXADI</name>
<dbReference type="PRINTS" id="PR00838">
    <property type="entry name" value="V5ALLERGEN"/>
</dbReference>
<dbReference type="SMART" id="SM00198">
    <property type="entry name" value="SCP"/>
    <property type="match status" value="1"/>
</dbReference>
<dbReference type="Gene3D" id="3.40.33.10">
    <property type="entry name" value="CAP"/>
    <property type="match status" value="1"/>
</dbReference>
<accession>A0A913YEL5</accession>
<evidence type="ECO:0000313" key="2">
    <source>
        <dbReference type="EnsemblMetazoa" id="XP_028513433.1"/>
    </source>
</evidence>
<dbReference type="EnsemblMetazoa" id="XM_028657632.1">
    <property type="protein sequence ID" value="XP_028513433.1"/>
    <property type="gene ID" value="LOC110234256"/>
</dbReference>
<dbReference type="FunFam" id="3.40.33.10:FF:000010">
    <property type="entry name" value="Predicted protein"/>
    <property type="match status" value="1"/>
</dbReference>
<dbReference type="GO" id="GO:0005576">
    <property type="term" value="C:extracellular region"/>
    <property type="evidence" value="ECO:0007669"/>
    <property type="project" value="InterPro"/>
</dbReference>
<sequence length="119" mass="13450">MAHEAQAYAVTLARTKSMRHSSIRSYGENLAMRQAWGSDVKYTCAQATKDWYDEVKYYSYSRPGFSGKTGHFTQVVWKSTRRLGVGIAKNGGFIIIVARYSPPGNFIGAFRQNVGRPRY</sequence>
<keyword evidence="3" id="KW-1185">Reference proteome</keyword>
<dbReference type="KEGG" id="epa:110234256"/>
<feature type="domain" description="SCP" evidence="1">
    <location>
        <begin position="1"/>
        <end position="108"/>
    </location>
</feature>
<dbReference type="InterPro" id="IPR001283">
    <property type="entry name" value="CRISP-related"/>
</dbReference>
<proteinExistence type="predicted"/>
<dbReference type="PROSITE" id="PS01009">
    <property type="entry name" value="CRISP_1"/>
    <property type="match status" value="1"/>
</dbReference>
<protein>
    <recommendedName>
        <fullName evidence="1">SCP domain-containing protein</fullName>
    </recommendedName>
</protein>
<dbReference type="AlphaFoldDB" id="A0A913YEL5"/>
<evidence type="ECO:0000313" key="3">
    <source>
        <dbReference type="Proteomes" id="UP000887567"/>
    </source>
</evidence>
<dbReference type="SUPFAM" id="SSF55797">
    <property type="entry name" value="PR-1-like"/>
    <property type="match status" value="1"/>
</dbReference>
<dbReference type="Pfam" id="PF00188">
    <property type="entry name" value="CAP"/>
    <property type="match status" value="1"/>
</dbReference>
<dbReference type="PANTHER" id="PTHR10334">
    <property type="entry name" value="CYSTEINE-RICH SECRETORY PROTEIN-RELATED"/>
    <property type="match status" value="1"/>
</dbReference>
<dbReference type="GeneID" id="110234256"/>
<dbReference type="InterPro" id="IPR035940">
    <property type="entry name" value="CAP_sf"/>
</dbReference>